<dbReference type="PANTHER" id="PTHR22684">
    <property type="entry name" value="NULP1-RELATED"/>
    <property type="match status" value="1"/>
</dbReference>
<reference evidence="2" key="1">
    <citation type="submission" date="2022-07" db="EMBL/GenBank/DDBJ databases">
        <title>Phylogenomic reconstructions and comparative analyses of Kickxellomycotina fungi.</title>
        <authorList>
            <person name="Reynolds N.K."/>
            <person name="Stajich J.E."/>
            <person name="Barry K."/>
            <person name="Grigoriev I.V."/>
            <person name="Crous P."/>
            <person name="Smith M.E."/>
        </authorList>
    </citation>
    <scope>NUCLEOTIDE SEQUENCE</scope>
    <source>
        <strain evidence="2">BCRC 34381</strain>
    </source>
</reference>
<comment type="caution">
    <text evidence="2">The sequence shown here is derived from an EMBL/GenBank/DDBJ whole genome shotgun (WGS) entry which is preliminary data.</text>
</comment>
<keyword evidence="3" id="KW-1185">Reference proteome</keyword>
<feature type="region of interest" description="Disordered" evidence="1">
    <location>
        <begin position="1"/>
        <end position="155"/>
    </location>
</feature>
<organism evidence="2 3">
    <name type="scientific">Coemansia biformis</name>
    <dbReference type="NCBI Taxonomy" id="1286918"/>
    <lineage>
        <taxon>Eukaryota</taxon>
        <taxon>Fungi</taxon>
        <taxon>Fungi incertae sedis</taxon>
        <taxon>Zoopagomycota</taxon>
        <taxon>Kickxellomycotina</taxon>
        <taxon>Kickxellomycetes</taxon>
        <taxon>Kickxellales</taxon>
        <taxon>Kickxellaceae</taxon>
        <taxon>Coemansia</taxon>
    </lineage>
</organism>
<dbReference type="InterPro" id="IPR006994">
    <property type="entry name" value="TCF25/Rqc1"/>
</dbReference>
<dbReference type="Proteomes" id="UP001143981">
    <property type="component" value="Unassembled WGS sequence"/>
</dbReference>
<proteinExistence type="predicted"/>
<evidence type="ECO:0000256" key="1">
    <source>
        <dbReference type="SAM" id="MobiDB-lite"/>
    </source>
</evidence>
<dbReference type="EMBL" id="JANBOI010000058">
    <property type="protein sequence ID" value="KAJ1734762.1"/>
    <property type="molecule type" value="Genomic_DNA"/>
</dbReference>
<accession>A0A9W7YHG7</accession>
<gene>
    <name evidence="2" type="ORF">LPJ61_000902</name>
</gene>
<evidence type="ECO:0000313" key="2">
    <source>
        <dbReference type="EMBL" id="KAJ1734762.1"/>
    </source>
</evidence>
<dbReference type="GO" id="GO:1990112">
    <property type="term" value="C:RQC complex"/>
    <property type="evidence" value="ECO:0007669"/>
    <property type="project" value="TreeGrafter"/>
</dbReference>
<feature type="compositionally biased region" description="Basic residues" evidence="1">
    <location>
        <begin position="89"/>
        <end position="105"/>
    </location>
</feature>
<dbReference type="AlphaFoldDB" id="A0A9W7YHG7"/>
<feature type="compositionally biased region" description="Acidic residues" evidence="1">
    <location>
        <begin position="677"/>
        <end position="689"/>
    </location>
</feature>
<feature type="compositionally biased region" description="Acidic residues" evidence="1">
    <location>
        <begin position="707"/>
        <end position="718"/>
    </location>
</feature>
<evidence type="ECO:0000313" key="3">
    <source>
        <dbReference type="Proteomes" id="UP001143981"/>
    </source>
</evidence>
<evidence type="ECO:0008006" key="4">
    <source>
        <dbReference type="Google" id="ProtNLM"/>
    </source>
</evidence>
<feature type="compositionally biased region" description="Basic and acidic residues" evidence="1">
    <location>
        <begin position="139"/>
        <end position="153"/>
    </location>
</feature>
<sequence>MSSRAVRRFLKESGYDDLAEASARIERSAPQSTSNGPESGGEEAAGGAQGNMFDLLMGDDGGDASDGGSDGRQEIEGPPTERWQASTAKKGRGGKGKRGKGKKRAGGPSATVVEDMTMDELEEQLESARKQATAAPAHEASKGSKGKGRDGSGRGEALGVVLSEEQQRNRALLAVDVKYLDSEAEIKRLFGSAVLKGEGAGGGGGGRRRMVQRAALKRLALSHPKPTWPPLHVSPGVEMRPIVLGEVDEATRQLVEGDPTGGQWFVLEHSARFRTIQLEFLSAVMTHDADAIAALAYQHPYHVDALLQMSEIMKQTGGDFGEAGELVERALFAFEQGFAPRFSATNGTGRLDFRRIESRGLFLALFRHMQFMARRGCWRTAFETNKVLLGLDPVHDPYGALLTLDFHALKSRQYEYVRQFVADWTWSPVELLPNWAFSRALAEFMLEGGAKKREGDVAGMSTDLLVEAILVFPTVVPALWTKANISVDPVVLTHPYFLDEQIPDESAMTHMQLLVQMFVERNGALYRTPEVGRWLQEGLLLALEQIALGGAGARDITADAAVVERKLAAQKQLCTYVIPEHISRHVLVVDMEAMKAGLPAEIREATSYAFDPLPPRDDVNVYDELLGGMGMGHARQLTMPGAFDEAGWDDGEADGEGRPGFQALMGRIMHMMGQAWEDVDTSSDSEEDVGTASDRDEGRAGGNEEPAGSDEEPAGGHQ</sequence>
<dbReference type="Pfam" id="PF04910">
    <property type="entry name" value="Tcf25"/>
    <property type="match status" value="1"/>
</dbReference>
<dbReference type="OrthoDB" id="205993at2759"/>
<dbReference type="PANTHER" id="PTHR22684:SF0">
    <property type="entry name" value="RIBOSOME QUALITY CONTROL COMPLEX SUBUNIT TCF25"/>
    <property type="match status" value="1"/>
</dbReference>
<protein>
    <recommendedName>
        <fullName evidence="4">DUF654-domain-containing protein</fullName>
    </recommendedName>
</protein>
<name>A0A9W7YHG7_9FUNG</name>
<feature type="compositionally biased region" description="Acidic residues" evidence="1">
    <location>
        <begin position="116"/>
        <end position="125"/>
    </location>
</feature>
<feature type="region of interest" description="Disordered" evidence="1">
    <location>
        <begin position="676"/>
        <end position="718"/>
    </location>
</feature>